<keyword evidence="4" id="KW-1185">Reference proteome</keyword>
<feature type="domain" description="DUF5666" evidence="2">
    <location>
        <begin position="23"/>
        <end position="92"/>
    </location>
</feature>
<sequence length="101" mass="11451">MKKLALILLLGISSFIFADHDYEGVIEAIDNEQKTLQVNGQIIKVLPNTKIEEDSCYLPWDINKKFVDLKVGDIVEIEVFLSNNILVAGKIEIQCVKNRAY</sequence>
<dbReference type="Pfam" id="PF18914">
    <property type="entry name" value="DUF5666"/>
    <property type="match status" value="1"/>
</dbReference>
<protein>
    <recommendedName>
        <fullName evidence="2">DUF5666 domain-containing protein</fullName>
    </recommendedName>
</protein>
<dbReference type="InterPro" id="IPR043724">
    <property type="entry name" value="DUF5666"/>
</dbReference>
<evidence type="ECO:0000313" key="3">
    <source>
        <dbReference type="EMBL" id="RDU69488.1"/>
    </source>
</evidence>
<proteinExistence type="predicted"/>
<feature type="chain" id="PRO_5043181872" description="DUF5666 domain-containing protein" evidence="1">
    <location>
        <begin position="19"/>
        <end position="101"/>
    </location>
</feature>
<dbReference type="AlphaFoldDB" id="A0A3D8IW52"/>
<dbReference type="OrthoDB" id="5329500at2"/>
<evidence type="ECO:0000256" key="1">
    <source>
        <dbReference type="SAM" id="SignalP"/>
    </source>
</evidence>
<name>A0A3D8IW52_9HELI</name>
<evidence type="ECO:0000259" key="2">
    <source>
        <dbReference type="Pfam" id="PF18914"/>
    </source>
</evidence>
<dbReference type="Proteomes" id="UP000257067">
    <property type="component" value="Unassembled WGS sequence"/>
</dbReference>
<comment type="caution">
    <text evidence="3">The sequence shown here is derived from an EMBL/GenBank/DDBJ whole genome shotgun (WGS) entry which is preliminary data.</text>
</comment>
<accession>A0A3D8IW52</accession>
<dbReference type="EMBL" id="NXLU01000002">
    <property type="protein sequence ID" value="RDU69488.1"/>
    <property type="molecule type" value="Genomic_DNA"/>
</dbReference>
<dbReference type="RefSeq" id="WP_104724560.1">
    <property type="nucleotide sequence ID" value="NZ_FZNE01000003.1"/>
</dbReference>
<feature type="signal peptide" evidence="1">
    <location>
        <begin position="1"/>
        <end position="18"/>
    </location>
</feature>
<evidence type="ECO:0000313" key="4">
    <source>
        <dbReference type="Proteomes" id="UP000257067"/>
    </source>
</evidence>
<keyword evidence="1" id="KW-0732">Signal</keyword>
<organism evidence="3 4">
    <name type="scientific">Helicobacter cholecystus</name>
    <dbReference type="NCBI Taxonomy" id="45498"/>
    <lineage>
        <taxon>Bacteria</taxon>
        <taxon>Pseudomonadati</taxon>
        <taxon>Campylobacterota</taxon>
        <taxon>Epsilonproteobacteria</taxon>
        <taxon>Campylobacterales</taxon>
        <taxon>Helicobacteraceae</taxon>
        <taxon>Helicobacter</taxon>
    </lineage>
</organism>
<gene>
    <name evidence="3" type="ORF">CQA62_02230</name>
</gene>
<reference evidence="3 4" key="1">
    <citation type="submission" date="2018-04" db="EMBL/GenBank/DDBJ databases">
        <title>Novel Campyloabacter and Helicobacter Species and Strains.</title>
        <authorList>
            <person name="Mannion A.J."/>
            <person name="Shen Z."/>
            <person name="Fox J.G."/>
        </authorList>
    </citation>
    <scope>NUCLEOTIDE SEQUENCE [LARGE SCALE GENOMIC DNA]</scope>
    <source>
        <strain evidence="3 4">ATCC 700242</strain>
    </source>
</reference>